<proteinExistence type="inferred from homology"/>
<protein>
    <submittedName>
        <fullName evidence="4">AMP-binding protein</fullName>
    </submittedName>
</protein>
<sequence length="566" mass="60356">MRPALLSGDTLTACFAAHVRTSPSATVAFPGTDERMTARELDEASLRSARGLLAHGVGPGCVVGLLMPTDATFLSVFFGVQRAGAAVSILPVPAGFGDEAGMARRLARIMSTAGLRHLVLDPAFRNVGKLLTDQLPDLVLIDPKVTGTGGARTLPATDPDALSVVQFTSGSTSAPKGVQLTQAAMAAGLHASVVSGHFSPDDVFMQWVPVFHDMGLIGLVSHLLNGAEVHVFNPIAFLRRPAALLSHFAEHRGTVITGPNFSYDQMLDAAPPELIAELDLSAWRLAFNGAEPVSAATTRRFARALAPAGVGDGVMYPAYGMAEATLAITFPVPGSPVRVLTVDRGALATGRRAVPVPADAPGAKDLVSVGHPVHGIELRLMTEDGRRCAPGEAGEIQIAGPPVTHGYLNHPEATAAAFDGRWFRTGDLGFQLDGHLYVTGRRKDMVIVRGQNYFPDDVEAAAQQVPGVYRQRCVAFSDVEDDGREVVRVVVEAVPEADRAELAALIRARVESEMDFTDVRVHLVKPRWLTRTSSGKWQRALTRERIAEQTGATDSSAHRTPRRTPR</sequence>
<dbReference type="InterPro" id="IPR000873">
    <property type="entry name" value="AMP-dep_synth/lig_dom"/>
</dbReference>
<dbReference type="Proteomes" id="UP001164439">
    <property type="component" value="Chromosome"/>
</dbReference>
<dbReference type="RefSeq" id="WP_269657310.1">
    <property type="nucleotide sequence ID" value="NZ_CP114413.1"/>
</dbReference>
<dbReference type="InterPro" id="IPR042099">
    <property type="entry name" value="ANL_N_sf"/>
</dbReference>
<dbReference type="PANTHER" id="PTHR22754">
    <property type="entry name" value="DISCO-INTERACTING PROTEIN 2 DIP2 -RELATED"/>
    <property type="match status" value="1"/>
</dbReference>
<dbReference type="EMBL" id="CP114413">
    <property type="protein sequence ID" value="WAZ19618.1"/>
    <property type="molecule type" value="Genomic_DNA"/>
</dbReference>
<dbReference type="InterPro" id="IPR045851">
    <property type="entry name" value="AMP-bd_C_sf"/>
</dbReference>
<evidence type="ECO:0000256" key="2">
    <source>
        <dbReference type="SAM" id="MobiDB-lite"/>
    </source>
</evidence>
<gene>
    <name evidence="4" type="ORF">STRCI_000679</name>
</gene>
<organism evidence="4 5">
    <name type="scientific">Streptomyces cinnabarinus</name>
    <dbReference type="NCBI Taxonomy" id="67287"/>
    <lineage>
        <taxon>Bacteria</taxon>
        <taxon>Bacillati</taxon>
        <taxon>Actinomycetota</taxon>
        <taxon>Actinomycetes</taxon>
        <taxon>Kitasatosporales</taxon>
        <taxon>Streptomycetaceae</taxon>
        <taxon>Streptomyces</taxon>
    </lineage>
</organism>
<reference evidence="4" key="1">
    <citation type="submission" date="2022-12" db="EMBL/GenBank/DDBJ databases">
        <authorList>
            <person name="Ruckert C."/>
            <person name="Busche T."/>
            <person name="Kalinowski J."/>
            <person name="Wittmann C."/>
        </authorList>
    </citation>
    <scope>NUCLEOTIDE SEQUENCE</scope>
    <source>
        <strain evidence="4">DSM 40467</strain>
    </source>
</reference>
<dbReference type="PROSITE" id="PS00455">
    <property type="entry name" value="AMP_BINDING"/>
    <property type="match status" value="1"/>
</dbReference>
<accession>A0ABY7K531</accession>
<comment type="similarity">
    <text evidence="1">Belongs to the ATP-dependent AMP-binding enzyme family.</text>
</comment>
<dbReference type="Pfam" id="PF00501">
    <property type="entry name" value="AMP-binding"/>
    <property type="match status" value="1"/>
</dbReference>
<name>A0ABY7K531_9ACTN</name>
<feature type="domain" description="AMP-dependent synthetase/ligase" evidence="3">
    <location>
        <begin position="16"/>
        <end position="408"/>
    </location>
</feature>
<evidence type="ECO:0000256" key="1">
    <source>
        <dbReference type="ARBA" id="ARBA00006432"/>
    </source>
</evidence>
<dbReference type="PANTHER" id="PTHR22754:SF32">
    <property type="entry name" value="DISCO-INTERACTING PROTEIN 2"/>
    <property type="match status" value="1"/>
</dbReference>
<dbReference type="InterPro" id="IPR020845">
    <property type="entry name" value="AMP-binding_CS"/>
</dbReference>
<keyword evidence="5" id="KW-1185">Reference proteome</keyword>
<dbReference type="Gene3D" id="3.30.300.30">
    <property type="match status" value="1"/>
</dbReference>
<dbReference type="Gene3D" id="3.40.50.12780">
    <property type="entry name" value="N-terminal domain of ligase-like"/>
    <property type="match status" value="1"/>
</dbReference>
<dbReference type="SUPFAM" id="SSF56801">
    <property type="entry name" value="Acetyl-CoA synthetase-like"/>
    <property type="match status" value="1"/>
</dbReference>
<evidence type="ECO:0000313" key="5">
    <source>
        <dbReference type="Proteomes" id="UP001164439"/>
    </source>
</evidence>
<evidence type="ECO:0000259" key="3">
    <source>
        <dbReference type="Pfam" id="PF00501"/>
    </source>
</evidence>
<evidence type="ECO:0000313" key="4">
    <source>
        <dbReference type="EMBL" id="WAZ19618.1"/>
    </source>
</evidence>
<feature type="region of interest" description="Disordered" evidence="2">
    <location>
        <begin position="545"/>
        <end position="566"/>
    </location>
</feature>